<keyword evidence="2" id="KW-1185">Reference proteome</keyword>
<dbReference type="Pfam" id="PF13563">
    <property type="entry name" value="2_5_RNA_ligase2"/>
    <property type="match status" value="1"/>
</dbReference>
<dbReference type="EMBL" id="JAVLSH010000001">
    <property type="protein sequence ID" value="MDR9758388.1"/>
    <property type="molecule type" value="Genomic_DNA"/>
</dbReference>
<name>A0AAW8NU12_9HYPH</name>
<reference evidence="2" key="1">
    <citation type="submission" date="2023-07" db="EMBL/GenBank/DDBJ databases">
        <title>Genomic characterization of faba bean (Vicia faba) microsymbionts in Mexican soils.</title>
        <authorList>
            <person name="Rivera Orduna F.N."/>
            <person name="Guevara-Luna J."/>
            <person name="Yan J."/>
            <person name="Arroyo-Herrera I."/>
            <person name="Li Y."/>
            <person name="Vasquez-Murrieta M.S."/>
            <person name="Wang E.T."/>
        </authorList>
    </citation>
    <scope>NUCLEOTIDE SEQUENCE [LARGE SCALE GENOMIC DNA]</scope>
    <source>
        <strain evidence="2">CH6</strain>
    </source>
</reference>
<keyword evidence="1" id="KW-0436">Ligase</keyword>
<dbReference type="AlphaFoldDB" id="A0AAW8NU12"/>
<evidence type="ECO:0000313" key="1">
    <source>
        <dbReference type="EMBL" id="MDR9758388.1"/>
    </source>
</evidence>
<dbReference type="InterPro" id="IPR009097">
    <property type="entry name" value="Cyclic_Pdiesterase"/>
</dbReference>
<sequence>MIRTKVDTLWFKRCCAFHLQFLPDREALSKLCVLQDSIERDSAASLSRVPATSLHMTVVTLVNAAAQFGIPNEEVWKRNGEQWTEIVERLIDETPPFDVHFHEVAASEAAIFVKAEEPAELHRLRSAISQAICFEQWRPTPPRIAHITLFRFFAQEPVPAVSFDAGCLPMGMRAGSLTLLEEHVYPNVDINILSEPVLRGKSAEC</sequence>
<protein>
    <submittedName>
        <fullName evidence="1">2'-5' RNA ligase family protein</fullName>
    </submittedName>
</protein>
<dbReference type="Proteomes" id="UP001269402">
    <property type="component" value="Unassembled WGS sequence"/>
</dbReference>
<comment type="caution">
    <text evidence="1">The sequence shown here is derived from an EMBL/GenBank/DDBJ whole genome shotgun (WGS) entry which is preliminary data.</text>
</comment>
<proteinExistence type="predicted"/>
<dbReference type="SUPFAM" id="SSF55144">
    <property type="entry name" value="LigT-like"/>
    <property type="match status" value="1"/>
</dbReference>
<organism evidence="1 2">
    <name type="scientific">Rhizobium redzepovicii</name>
    <dbReference type="NCBI Taxonomy" id="2867518"/>
    <lineage>
        <taxon>Bacteria</taxon>
        <taxon>Pseudomonadati</taxon>
        <taxon>Pseudomonadota</taxon>
        <taxon>Alphaproteobacteria</taxon>
        <taxon>Hyphomicrobiales</taxon>
        <taxon>Rhizobiaceae</taxon>
        <taxon>Rhizobium/Agrobacterium group</taxon>
        <taxon>Rhizobium</taxon>
    </lineage>
</organism>
<dbReference type="GO" id="GO:0016874">
    <property type="term" value="F:ligase activity"/>
    <property type="evidence" value="ECO:0007669"/>
    <property type="project" value="UniProtKB-KW"/>
</dbReference>
<dbReference type="Gene3D" id="3.90.1140.10">
    <property type="entry name" value="Cyclic phosphodiesterase"/>
    <property type="match status" value="1"/>
</dbReference>
<dbReference type="RefSeq" id="WP_183852484.1">
    <property type="nucleotide sequence ID" value="NZ_JAVLSG010000001.1"/>
</dbReference>
<accession>A0AAW8NU12</accession>
<evidence type="ECO:0000313" key="2">
    <source>
        <dbReference type="Proteomes" id="UP001269402"/>
    </source>
</evidence>
<gene>
    <name evidence="1" type="ORF">RJJ37_01890</name>
</gene>